<evidence type="ECO:0000256" key="1">
    <source>
        <dbReference type="ARBA" id="ARBA00023015"/>
    </source>
</evidence>
<dbReference type="Proteomes" id="UP001165587">
    <property type="component" value="Unassembled WGS sequence"/>
</dbReference>
<reference evidence="6" key="1">
    <citation type="submission" date="2022-08" db="EMBL/GenBank/DDBJ databases">
        <authorList>
            <person name="Deng Y."/>
            <person name="Han X.-F."/>
            <person name="Zhang Y.-Q."/>
        </authorList>
    </citation>
    <scope>NUCLEOTIDE SEQUENCE</scope>
    <source>
        <strain evidence="6">CPCC 203407</strain>
    </source>
</reference>
<dbReference type="InterPro" id="IPR049445">
    <property type="entry name" value="TetR_SbtR-like_C"/>
</dbReference>
<organism evidence="6 7">
    <name type="scientific">Herbiconiux oxytropis</name>
    <dbReference type="NCBI Taxonomy" id="2970915"/>
    <lineage>
        <taxon>Bacteria</taxon>
        <taxon>Bacillati</taxon>
        <taxon>Actinomycetota</taxon>
        <taxon>Actinomycetes</taxon>
        <taxon>Micrococcales</taxon>
        <taxon>Microbacteriaceae</taxon>
        <taxon>Herbiconiux</taxon>
    </lineage>
</organism>
<feature type="domain" description="HTH tetR-type" evidence="5">
    <location>
        <begin position="9"/>
        <end position="67"/>
    </location>
</feature>
<dbReference type="SUPFAM" id="SSF46689">
    <property type="entry name" value="Homeodomain-like"/>
    <property type="match status" value="1"/>
</dbReference>
<accession>A0AA41XH92</accession>
<evidence type="ECO:0000256" key="3">
    <source>
        <dbReference type="ARBA" id="ARBA00023163"/>
    </source>
</evidence>
<dbReference type="GO" id="GO:0003700">
    <property type="term" value="F:DNA-binding transcription factor activity"/>
    <property type="evidence" value="ECO:0007669"/>
    <property type="project" value="TreeGrafter"/>
</dbReference>
<evidence type="ECO:0000259" key="5">
    <source>
        <dbReference type="PROSITE" id="PS50977"/>
    </source>
</evidence>
<dbReference type="PROSITE" id="PS50977">
    <property type="entry name" value="HTH_TETR_2"/>
    <property type="match status" value="1"/>
</dbReference>
<dbReference type="AlphaFoldDB" id="A0AA41XH92"/>
<dbReference type="InterPro" id="IPR009057">
    <property type="entry name" value="Homeodomain-like_sf"/>
</dbReference>
<keyword evidence="3" id="KW-0804">Transcription</keyword>
<keyword evidence="1" id="KW-0805">Transcription regulation</keyword>
<protein>
    <submittedName>
        <fullName evidence="6">TetR/AcrR family transcriptional regulator</fullName>
    </submittedName>
</protein>
<evidence type="ECO:0000256" key="4">
    <source>
        <dbReference type="PROSITE-ProRule" id="PRU00335"/>
    </source>
</evidence>
<dbReference type="Gene3D" id="1.10.357.10">
    <property type="entry name" value="Tetracycline Repressor, domain 2"/>
    <property type="match status" value="1"/>
</dbReference>
<sequence>MDGLRRDAARNRARILSAAQELIGRGEDLGLNAVARAADVGVGTVYRHFATVEELEEVVVWDRFAELDRMLDEAGPDRFDRILAQHVALLVADPLFEKVTAQPNAVLPETTSRRTALIGRLAEVLAEAQAGGRVRRGVDATAVLLLACGVAHAIRSAQLAPDSAAARALLEVILRGLRP</sequence>
<gene>
    <name evidence="6" type="ORF">N1028_18875</name>
</gene>
<dbReference type="InterPro" id="IPR001647">
    <property type="entry name" value="HTH_TetR"/>
</dbReference>
<evidence type="ECO:0000313" key="7">
    <source>
        <dbReference type="Proteomes" id="UP001165587"/>
    </source>
</evidence>
<feature type="DNA-binding region" description="H-T-H motif" evidence="4">
    <location>
        <begin position="30"/>
        <end position="49"/>
    </location>
</feature>
<dbReference type="Pfam" id="PF21597">
    <property type="entry name" value="TetR_C_43"/>
    <property type="match status" value="1"/>
</dbReference>
<dbReference type="SUPFAM" id="SSF48498">
    <property type="entry name" value="Tetracyclin repressor-like, C-terminal domain"/>
    <property type="match status" value="1"/>
</dbReference>
<dbReference type="InterPro" id="IPR036271">
    <property type="entry name" value="Tet_transcr_reg_TetR-rel_C_sf"/>
</dbReference>
<dbReference type="PANTHER" id="PTHR30055:SF234">
    <property type="entry name" value="HTH-TYPE TRANSCRIPTIONAL REGULATOR BETI"/>
    <property type="match status" value="1"/>
</dbReference>
<comment type="caution">
    <text evidence="6">The sequence shown here is derived from an EMBL/GenBank/DDBJ whole genome shotgun (WGS) entry which is preliminary data.</text>
</comment>
<dbReference type="GO" id="GO:0000976">
    <property type="term" value="F:transcription cis-regulatory region binding"/>
    <property type="evidence" value="ECO:0007669"/>
    <property type="project" value="TreeGrafter"/>
</dbReference>
<dbReference type="EMBL" id="JANLCK010000017">
    <property type="protein sequence ID" value="MCS5727967.1"/>
    <property type="molecule type" value="Genomic_DNA"/>
</dbReference>
<keyword evidence="7" id="KW-1185">Reference proteome</keyword>
<dbReference type="InterPro" id="IPR050109">
    <property type="entry name" value="HTH-type_TetR-like_transc_reg"/>
</dbReference>
<evidence type="ECO:0000313" key="6">
    <source>
        <dbReference type="EMBL" id="MCS5727967.1"/>
    </source>
</evidence>
<proteinExistence type="predicted"/>
<dbReference type="PANTHER" id="PTHR30055">
    <property type="entry name" value="HTH-TYPE TRANSCRIPTIONAL REGULATOR RUTR"/>
    <property type="match status" value="1"/>
</dbReference>
<evidence type="ECO:0000256" key="2">
    <source>
        <dbReference type="ARBA" id="ARBA00023125"/>
    </source>
</evidence>
<keyword evidence="2 4" id="KW-0238">DNA-binding</keyword>
<name>A0AA41XH92_9MICO</name>
<dbReference type="Pfam" id="PF00440">
    <property type="entry name" value="TetR_N"/>
    <property type="match status" value="1"/>
</dbReference>
<dbReference type="RefSeq" id="WP_259531068.1">
    <property type="nucleotide sequence ID" value="NZ_JANLCK010000017.1"/>
</dbReference>